<name>A0A9W9MBW9_9EURO</name>
<sequence length="302" mass="34630">MKVAPKAPYPRYHLYRSATKMSSAQKAIALTDLPLELLWMVTARLSPVDIACLALCSRHLMLSLKESILHYFSHDRVVELGDEARVDLSSRLFFDLLQYHHCYICLQLQDPIQDNPCALSEQVLYRQNISLIQEQTYQTLMTRYCDSKRHLLAGANHHRAEANRHHAKANRHRAEANRHRAETDIYYAEADSSYHVWADSYRDETESYCAEAERAKRAETESAEAGNHPAETNSYRAKANSYRAEAESHHAKAESYRAEANSYRDEAISYRAEAESHHAKAESYRAEANSYRAEANSSCIIM</sequence>
<organism evidence="3 4">
    <name type="scientific">Penicillium cinerascens</name>
    <dbReference type="NCBI Taxonomy" id="70096"/>
    <lineage>
        <taxon>Eukaryota</taxon>
        <taxon>Fungi</taxon>
        <taxon>Dikarya</taxon>
        <taxon>Ascomycota</taxon>
        <taxon>Pezizomycotina</taxon>
        <taxon>Eurotiomycetes</taxon>
        <taxon>Eurotiomycetidae</taxon>
        <taxon>Eurotiales</taxon>
        <taxon>Aspergillaceae</taxon>
        <taxon>Penicillium</taxon>
    </lineage>
</organism>
<dbReference type="EMBL" id="JAPQKR010000015">
    <property type="protein sequence ID" value="KAJ5194647.1"/>
    <property type="molecule type" value="Genomic_DNA"/>
</dbReference>
<dbReference type="Pfam" id="PF00646">
    <property type="entry name" value="F-box"/>
    <property type="match status" value="1"/>
</dbReference>
<dbReference type="InterPro" id="IPR001810">
    <property type="entry name" value="F-box_dom"/>
</dbReference>
<dbReference type="RefSeq" id="XP_058305135.1">
    <property type="nucleotide sequence ID" value="XM_058455147.1"/>
</dbReference>
<keyword evidence="1" id="KW-0175">Coiled coil</keyword>
<dbReference type="PROSITE" id="PS50181">
    <property type="entry name" value="FBOX"/>
    <property type="match status" value="1"/>
</dbReference>
<dbReference type="AlphaFoldDB" id="A0A9W9MBW9"/>
<evidence type="ECO:0000313" key="3">
    <source>
        <dbReference type="EMBL" id="KAJ5194647.1"/>
    </source>
</evidence>
<keyword evidence="4" id="KW-1185">Reference proteome</keyword>
<dbReference type="OrthoDB" id="3766406at2759"/>
<evidence type="ECO:0000313" key="4">
    <source>
        <dbReference type="Proteomes" id="UP001150904"/>
    </source>
</evidence>
<reference evidence="3" key="1">
    <citation type="submission" date="2022-12" db="EMBL/GenBank/DDBJ databases">
        <authorList>
            <person name="Petersen C."/>
        </authorList>
    </citation>
    <scope>NUCLEOTIDE SEQUENCE</scope>
    <source>
        <strain evidence="3">IBT 15544</strain>
    </source>
</reference>
<comment type="caution">
    <text evidence="3">The sequence shown here is derived from an EMBL/GenBank/DDBJ whole genome shotgun (WGS) entry which is preliminary data.</text>
</comment>
<feature type="coiled-coil region" evidence="1">
    <location>
        <begin position="239"/>
        <end position="294"/>
    </location>
</feature>
<dbReference type="Proteomes" id="UP001150904">
    <property type="component" value="Unassembled WGS sequence"/>
</dbReference>
<feature type="domain" description="F-box" evidence="2">
    <location>
        <begin position="27"/>
        <end position="75"/>
    </location>
</feature>
<reference evidence="3" key="2">
    <citation type="journal article" date="2023" name="IMA Fungus">
        <title>Comparative genomic study of the Penicillium genus elucidates a diverse pangenome and 15 lateral gene transfer events.</title>
        <authorList>
            <person name="Petersen C."/>
            <person name="Sorensen T."/>
            <person name="Nielsen M.R."/>
            <person name="Sondergaard T.E."/>
            <person name="Sorensen J.L."/>
            <person name="Fitzpatrick D.A."/>
            <person name="Frisvad J.C."/>
            <person name="Nielsen K.L."/>
        </authorList>
    </citation>
    <scope>NUCLEOTIDE SEQUENCE</scope>
    <source>
        <strain evidence="3">IBT 15544</strain>
    </source>
</reference>
<protein>
    <recommendedName>
        <fullName evidence="2">F-box domain-containing protein</fullName>
    </recommendedName>
</protein>
<dbReference type="InterPro" id="IPR036047">
    <property type="entry name" value="F-box-like_dom_sf"/>
</dbReference>
<dbReference type="CDD" id="cd09917">
    <property type="entry name" value="F-box_SF"/>
    <property type="match status" value="1"/>
</dbReference>
<evidence type="ECO:0000256" key="1">
    <source>
        <dbReference type="SAM" id="Coils"/>
    </source>
</evidence>
<dbReference type="SUPFAM" id="SSF81383">
    <property type="entry name" value="F-box domain"/>
    <property type="match status" value="1"/>
</dbReference>
<proteinExistence type="predicted"/>
<dbReference type="GeneID" id="83182448"/>
<gene>
    <name evidence="3" type="ORF">N7498_008085</name>
</gene>
<evidence type="ECO:0000259" key="2">
    <source>
        <dbReference type="PROSITE" id="PS50181"/>
    </source>
</evidence>
<accession>A0A9W9MBW9</accession>